<protein>
    <recommendedName>
        <fullName evidence="7">DUF202 domain-containing protein</fullName>
    </recommendedName>
</protein>
<comment type="subcellular location">
    <subcellularLocation>
        <location evidence="1">Endomembrane system</location>
        <topology evidence="1">Multi-pass membrane protein</topology>
    </subcellularLocation>
</comment>
<evidence type="ECO:0000313" key="9">
    <source>
        <dbReference type="Proteomes" id="UP001500730"/>
    </source>
</evidence>
<dbReference type="Proteomes" id="UP001500730">
    <property type="component" value="Unassembled WGS sequence"/>
</dbReference>
<keyword evidence="9" id="KW-1185">Reference proteome</keyword>
<evidence type="ECO:0000313" key="8">
    <source>
        <dbReference type="EMBL" id="GAA2467424.1"/>
    </source>
</evidence>
<gene>
    <name evidence="8" type="ORF">GCM10009858_00720</name>
</gene>
<evidence type="ECO:0000256" key="1">
    <source>
        <dbReference type="ARBA" id="ARBA00004127"/>
    </source>
</evidence>
<evidence type="ECO:0000259" key="7">
    <source>
        <dbReference type="Pfam" id="PF02656"/>
    </source>
</evidence>
<name>A0ABN3KMN5_9MICO</name>
<feature type="compositionally biased region" description="Low complexity" evidence="5">
    <location>
        <begin position="75"/>
        <end position="93"/>
    </location>
</feature>
<keyword evidence="2 6" id="KW-0812">Transmembrane</keyword>
<evidence type="ECO:0000256" key="3">
    <source>
        <dbReference type="ARBA" id="ARBA00022989"/>
    </source>
</evidence>
<evidence type="ECO:0000256" key="5">
    <source>
        <dbReference type="SAM" id="MobiDB-lite"/>
    </source>
</evidence>
<evidence type="ECO:0000256" key="6">
    <source>
        <dbReference type="SAM" id="Phobius"/>
    </source>
</evidence>
<evidence type="ECO:0000256" key="2">
    <source>
        <dbReference type="ARBA" id="ARBA00022692"/>
    </source>
</evidence>
<feature type="domain" description="DUF202" evidence="7">
    <location>
        <begin position="9"/>
        <end position="55"/>
    </location>
</feature>
<feature type="region of interest" description="Disordered" evidence="5">
    <location>
        <begin position="66"/>
        <end position="93"/>
    </location>
</feature>
<dbReference type="Pfam" id="PF02656">
    <property type="entry name" value="DUF202"/>
    <property type="match status" value="1"/>
</dbReference>
<keyword evidence="4 6" id="KW-0472">Membrane</keyword>
<evidence type="ECO:0000256" key="4">
    <source>
        <dbReference type="ARBA" id="ARBA00023136"/>
    </source>
</evidence>
<accession>A0ABN3KMN5</accession>
<keyword evidence="3 6" id="KW-1133">Transmembrane helix</keyword>
<sequence>MTVPELPGLHVERTSLAWRRTAMSVAIGSLVGLRVLPAQLGVMGYAVSALGLLWSLDLALTARRRRDGTGRPGLSPDTADASPDASAHAPAQDTRTAGAVVARTALTAVGFAVTALVALVVVARR</sequence>
<reference evidence="8 9" key="1">
    <citation type="journal article" date="2019" name="Int. J. Syst. Evol. Microbiol.">
        <title>The Global Catalogue of Microorganisms (GCM) 10K type strain sequencing project: providing services to taxonomists for standard genome sequencing and annotation.</title>
        <authorList>
            <consortium name="The Broad Institute Genomics Platform"/>
            <consortium name="The Broad Institute Genome Sequencing Center for Infectious Disease"/>
            <person name="Wu L."/>
            <person name="Ma J."/>
        </authorList>
    </citation>
    <scope>NUCLEOTIDE SEQUENCE [LARGE SCALE GENOMIC DNA]</scope>
    <source>
        <strain evidence="8 9">JCM 16259</strain>
    </source>
</reference>
<dbReference type="EMBL" id="BAAARE010000001">
    <property type="protein sequence ID" value="GAA2467424.1"/>
    <property type="molecule type" value="Genomic_DNA"/>
</dbReference>
<dbReference type="InterPro" id="IPR003807">
    <property type="entry name" value="DUF202"/>
</dbReference>
<feature type="transmembrane region" description="Helical" evidence="6">
    <location>
        <begin position="100"/>
        <end position="123"/>
    </location>
</feature>
<feature type="transmembrane region" description="Helical" evidence="6">
    <location>
        <begin position="42"/>
        <end position="62"/>
    </location>
</feature>
<comment type="caution">
    <text evidence="8">The sequence shown here is derived from an EMBL/GenBank/DDBJ whole genome shotgun (WGS) entry which is preliminary data.</text>
</comment>
<organism evidence="8 9">
    <name type="scientific">Terrabacter carboxydivorans</name>
    <dbReference type="NCBI Taxonomy" id="619730"/>
    <lineage>
        <taxon>Bacteria</taxon>
        <taxon>Bacillati</taxon>
        <taxon>Actinomycetota</taxon>
        <taxon>Actinomycetes</taxon>
        <taxon>Micrococcales</taxon>
        <taxon>Intrasporangiaceae</taxon>
        <taxon>Terrabacter</taxon>
    </lineage>
</organism>
<proteinExistence type="predicted"/>